<reference evidence="1 2" key="1">
    <citation type="submission" date="2013-04" db="EMBL/GenBank/DDBJ databases">
        <title>The Genome Sequence of Bacteroides massiliensis DSM 17679.</title>
        <authorList>
            <consortium name="The Broad Institute Genomics Platform"/>
            <person name="Earl A."/>
            <person name="Ward D."/>
            <person name="Feldgarden M."/>
            <person name="Gevers D."/>
            <person name="Martens E."/>
            <person name="Fenner L."/>
            <person name="Roux V."/>
            <person name="Mallet M.N."/>
            <person name="Raoult D."/>
            <person name="Walker B."/>
            <person name="Young S."/>
            <person name="Zeng Q."/>
            <person name="Gargeya S."/>
            <person name="Fitzgerald M."/>
            <person name="Haas B."/>
            <person name="Abouelleil A."/>
            <person name="Allen A.W."/>
            <person name="Alvarado L."/>
            <person name="Arachchi H.M."/>
            <person name="Berlin A.M."/>
            <person name="Chapman S.B."/>
            <person name="Gainer-Dewar J."/>
            <person name="Goldberg J."/>
            <person name="Griggs A."/>
            <person name="Gujja S."/>
            <person name="Hansen M."/>
            <person name="Howarth C."/>
            <person name="Imamovic A."/>
            <person name="Ireland A."/>
            <person name="Larimer J."/>
            <person name="McCowan C."/>
            <person name="Murphy C."/>
            <person name="Pearson M."/>
            <person name="Poon T.W."/>
            <person name="Priest M."/>
            <person name="Roberts A."/>
            <person name="Saif S."/>
            <person name="Shea T."/>
            <person name="Sisk P."/>
            <person name="Sykes S."/>
            <person name="Wortman J."/>
            <person name="Nusbaum C."/>
            <person name="Birren B."/>
        </authorList>
    </citation>
    <scope>NUCLEOTIDE SEQUENCE [LARGE SCALE GENOMIC DNA]</scope>
    <source>
        <strain evidence="2">B84634 / Timone 84634 / DSM 17679 / JCM 13223</strain>
    </source>
</reference>
<protein>
    <submittedName>
        <fullName evidence="1">Uncharacterized protein</fullName>
    </submittedName>
</protein>
<dbReference type="AlphaFoldDB" id="U6RCM3"/>
<dbReference type="HOGENOM" id="CLU_3229687_0_0_10"/>
<comment type="caution">
    <text evidence="1">The sequence shown here is derived from an EMBL/GenBank/DDBJ whole genome shotgun (WGS) entry which is preliminary data.</text>
</comment>
<evidence type="ECO:0000313" key="2">
    <source>
        <dbReference type="Proteomes" id="UP000017831"/>
    </source>
</evidence>
<keyword evidence="2" id="KW-1185">Reference proteome</keyword>
<proteinExistence type="predicted"/>
<dbReference type="EMBL" id="AQHY01000029">
    <property type="protein sequence ID" value="EOA53852.1"/>
    <property type="molecule type" value="Genomic_DNA"/>
</dbReference>
<evidence type="ECO:0000313" key="1">
    <source>
        <dbReference type="EMBL" id="EOA53852.1"/>
    </source>
</evidence>
<sequence>MLIYLFPNILCKGIHILVTQMMCVNHARNHIKLRLVTEQIQHQ</sequence>
<name>U6RCM3_9BACT</name>
<organism evidence="1 2">
    <name type="scientific">Phocaeicola massiliensis B84634 = Timone 84634 = DSM 17679 = JCM 13223</name>
    <dbReference type="NCBI Taxonomy" id="1121098"/>
    <lineage>
        <taxon>Bacteria</taxon>
        <taxon>Pseudomonadati</taxon>
        <taxon>Bacteroidota</taxon>
        <taxon>Bacteroidia</taxon>
        <taxon>Bacteroidales</taxon>
        <taxon>Bacteroidaceae</taxon>
        <taxon>Phocaeicola</taxon>
    </lineage>
</organism>
<accession>U6RCM3</accession>
<dbReference type="Proteomes" id="UP000017831">
    <property type="component" value="Unassembled WGS sequence"/>
</dbReference>
<gene>
    <name evidence="1" type="ORF">HMPREF1534_02730</name>
</gene>